<proteinExistence type="predicted"/>
<name>A0A9P6NPJ4_9BASI</name>
<reference evidence="2" key="1">
    <citation type="submission" date="2013-11" db="EMBL/GenBank/DDBJ databases">
        <title>Genome sequence of the fusiform rust pathogen reveals effectors for host alternation and coevolution with pine.</title>
        <authorList>
            <consortium name="DOE Joint Genome Institute"/>
            <person name="Smith K."/>
            <person name="Pendleton A."/>
            <person name="Kubisiak T."/>
            <person name="Anderson C."/>
            <person name="Salamov A."/>
            <person name="Aerts A."/>
            <person name="Riley R."/>
            <person name="Clum A."/>
            <person name="Lindquist E."/>
            <person name="Ence D."/>
            <person name="Campbell M."/>
            <person name="Kronenberg Z."/>
            <person name="Feau N."/>
            <person name="Dhillon B."/>
            <person name="Hamelin R."/>
            <person name="Burleigh J."/>
            <person name="Smith J."/>
            <person name="Yandell M."/>
            <person name="Nelson C."/>
            <person name="Grigoriev I."/>
            <person name="Davis J."/>
        </authorList>
    </citation>
    <scope>NUCLEOTIDE SEQUENCE</scope>
    <source>
        <strain evidence="2">G11</strain>
    </source>
</reference>
<comment type="caution">
    <text evidence="2">The sequence shown here is derived from an EMBL/GenBank/DDBJ whole genome shotgun (WGS) entry which is preliminary data.</text>
</comment>
<sequence>MYSMHFLFPLSLERESMYPILSFPQLSLSPFLFFSFLLFLSFSLLYTQLTYSLINTQPNLHTQTDCHRPSQAHCSLISASLICNPLNPSQVDKTL</sequence>
<accession>A0A9P6NPJ4</accession>
<organism evidence="2 3">
    <name type="scientific">Cronartium quercuum f. sp. fusiforme G11</name>
    <dbReference type="NCBI Taxonomy" id="708437"/>
    <lineage>
        <taxon>Eukaryota</taxon>
        <taxon>Fungi</taxon>
        <taxon>Dikarya</taxon>
        <taxon>Basidiomycota</taxon>
        <taxon>Pucciniomycotina</taxon>
        <taxon>Pucciniomycetes</taxon>
        <taxon>Pucciniales</taxon>
        <taxon>Coleosporiaceae</taxon>
        <taxon>Cronartium</taxon>
    </lineage>
</organism>
<keyword evidence="1" id="KW-1133">Transmembrane helix</keyword>
<keyword evidence="3" id="KW-1185">Reference proteome</keyword>
<keyword evidence="1" id="KW-0472">Membrane</keyword>
<protein>
    <submittedName>
        <fullName evidence="2">Uncharacterized protein</fullName>
    </submittedName>
</protein>
<gene>
    <name evidence="2" type="ORF">CROQUDRAFT_275844</name>
</gene>
<feature type="transmembrane region" description="Helical" evidence="1">
    <location>
        <begin position="20"/>
        <end position="46"/>
    </location>
</feature>
<evidence type="ECO:0000313" key="2">
    <source>
        <dbReference type="EMBL" id="KAG0149848.1"/>
    </source>
</evidence>
<dbReference type="Proteomes" id="UP000886653">
    <property type="component" value="Unassembled WGS sequence"/>
</dbReference>
<evidence type="ECO:0000313" key="3">
    <source>
        <dbReference type="Proteomes" id="UP000886653"/>
    </source>
</evidence>
<keyword evidence="1" id="KW-0812">Transmembrane</keyword>
<dbReference type="AlphaFoldDB" id="A0A9P6NPJ4"/>
<dbReference type="EMBL" id="MU167224">
    <property type="protein sequence ID" value="KAG0149848.1"/>
    <property type="molecule type" value="Genomic_DNA"/>
</dbReference>
<evidence type="ECO:0000256" key="1">
    <source>
        <dbReference type="SAM" id="Phobius"/>
    </source>
</evidence>